<dbReference type="EMBL" id="WSFT01000010">
    <property type="protein sequence ID" value="MBS4537065.1"/>
    <property type="molecule type" value="Genomic_DNA"/>
</dbReference>
<accession>A0A942Z7K9</accession>
<protein>
    <submittedName>
        <fullName evidence="1">Uncharacterized protein</fullName>
    </submittedName>
</protein>
<dbReference type="Proteomes" id="UP000724672">
    <property type="component" value="Unassembled WGS sequence"/>
</dbReference>
<proteinExistence type="predicted"/>
<sequence>MKYIEFKSLKYNLLSYISRYFRSRVWEESLSAIKGRYSNIADKFNDIDE</sequence>
<evidence type="ECO:0000313" key="2">
    <source>
        <dbReference type="Proteomes" id="UP000724672"/>
    </source>
</evidence>
<name>A0A942Z7K9_9FIRM</name>
<comment type="caution">
    <text evidence="1">The sequence shown here is derived from an EMBL/GenBank/DDBJ whole genome shotgun (WGS) entry which is preliminary data.</text>
</comment>
<dbReference type="RefSeq" id="WP_203364998.1">
    <property type="nucleotide sequence ID" value="NZ_WSFT01000010.1"/>
</dbReference>
<gene>
    <name evidence="1" type="ORF">GOQ27_01240</name>
</gene>
<organism evidence="1 2">
    <name type="scientific">Anaeromonas frigoriresistens</name>
    <dbReference type="NCBI Taxonomy" id="2683708"/>
    <lineage>
        <taxon>Bacteria</taxon>
        <taxon>Bacillati</taxon>
        <taxon>Bacillota</taxon>
        <taxon>Tissierellia</taxon>
        <taxon>Tissierellales</taxon>
        <taxon>Thermohalobacteraceae</taxon>
        <taxon>Anaeromonas</taxon>
    </lineage>
</organism>
<keyword evidence="2" id="KW-1185">Reference proteome</keyword>
<reference evidence="1" key="1">
    <citation type="submission" date="2019-12" db="EMBL/GenBank/DDBJ databases">
        <title>Clostridiaceae gen. nov. sp. nov., isolated from sediment in Xinjiang, China.</title>
        <authorList>
            <person name="Zhang R."/>
        </authorList>
    </citation>
    <scope>NUCLEOTIDE SEQUENCE</scope>
    <source>
        <strain evidence="1">D2Q-11</strain>
    </source>
</reference>
<evidence type="ECO:0000313" key="1">
    <source>
        <dbReference type="EMBL" id="MBS4537065.1"/>
    </source>
</evidence>
<dbReference type="AlphaFoldDB" id="A0A942Z7K9"/>